<dbReference type="Proteomes" id="UP000480350">
    <property type="component" value="Unassembled WGS sequence"/>
</dbReference>
<gene>
    <name evidence="2" type="ORF">GQ651_12650</name>
</gene>
<dbReference type="RefSeq" id="WP_160764605.1">
    <property type="nucleotide sequence ID" value="NZ_WUPT01000002.1"/>
</dbReference>
<protein>
    <submittedName>
        <fullName evidence="2">GNAT family N-acetyltransferase</fullName>
    </submittedName>
</protein>
<proteinExistence type="predicted"/>
<dbReference type="CDD" id="cd04301">
    <property type="entry name" value="NAT_SF"/>
    <property type="match status" value="1"/>
</dbReference>
<dbReference type="InterPro" id="IPR016181">
    <property type="entry name" value="Acyl_CoA_acyltransferase"/>
</dbReference>
<dbReference type="AlphaFoldDB" id="A0A7C9N1F3"/>
<name>A0A7C9N1F3_9RHOB</name>
<dbReference type="PANTHER" id="PTHR43305:SF1">
    <property type="entry name" value="FAMILY N-ACETYLTRANSFERASE, PUTATIVE (AFU_ORTHOLOGUE AFUA_2G01380)-RELATED"/>
    <property type="match status" value="1"/>
</dbReference>
<comment type="caution">
    <text evidence="2">The sequence shown here is derived from an EMBL/GenBank/DDBJ whole genome shotgun (WGS) entry which is preliminary data.</text>
</comment>
<reference evidence="2 3" key="1">
    <citation type="submission" date="2019-12" db="EMBL/GenBank/DDBJ databases">
        <authorList>
            <person name="Lee S.D."/>
        </authorList>
    </citation>
    <scope>NUCLEOTIDE SEQUENCE [LARGE SCALE GENOMIC DNA]</scope>
    <source>
        <strain evidence="2 3">GH1-50</strain>
    </source>
</reference>
<feature type="domain" description="N-acetyltransferase" evidence="1">
    <location>
        <begin position="3"/>
        <end position="147"/>
    </location>
</feature>
<dbReference type="Gene3D" id="3.40.630.30">
    <property type="match status" value="1"/>
</dbReference>
<dbReference type="PANTHER" id="PTHR43305">
    <property type="entry name" value="FAMILY N-ACETYLTRANSFERASE, PUTATIVE (AFU_ORTHOLOGUE AFUA_2G01380)-RELATED"/>
    <property type="match status" value="1"/>
</dbReference>
<dbReference type="InterPro" id="IPR000182">
    <property type="entry name" value="GNAT_dom"/>
</dbReference>
<evidence type="ECO:0000259" key="1">
    <source>
        <dbReference type="PROSITE" id="PS51186"/>
    </source>
</evidence>
<accession>A0A7C9N1F3</accession>
<sequence>MDITIGQIETEDDFEAVRGLVREFFGFAQSVDPHAHEASGFAGLEAELASLPGICRPPSGAFLLARVDGAPMGCGASFDHGGGKVEVKRMYVRPEARGLSLGRGIVEGLLNRARALGNDRIVLSTYYKLEAAQALYARMGFSRCAPT</sequence>
<reference evidence="2 3" key="2">
    <citation type="submission" date="2020-03" db="EMBL/GenBank/DDBJ databases">
        <title>Kangsaoukella pontilimi gen. nov., sp. nov., a new member of the family Rhodobacteraceae isolated from a tidal mudflat.</title>
        <authorList>
            <person name="Kim I.S."/>
        </authorList>
    </citation>
    <scope>NUCLEOTIDE SEQUENCE [LARGE SCALE GENOMIC DNA]</scope>
    <source>
        <strain evidence="2 3">GH1-50</strain>
    </source>
</reference>
<dbReference type="PROSITE" id="PS51186">
    <property type="entry name" value="GNAT"/>
    <property type="match status" value="1"/>
</dbReference>
<evidence type="ECO:0000313" key="3">
    <source>
        <dbReference type="Proteomes" id="UP000480350"/>
    </source>
</evidence>
<dbReference type="InterPro" id="IPR052777">
    <property type="entry name" value="Acetyltransferase_Enz"/>
</dbReference>
<dbReference type="Pfam" id="PF00583">
    <property type="entry name" value="Acetyltransf_1"/>
    <property type="match status" value="1"/>
</dbReference>
<dbReference type="GO" id="GO:0016747">
    <property type="term" value="F:acyltransferase activity, transferring groups other than amino-acyl groups"/>
    <property type="evidence" value="ECO:0007669"/>
    <property type="project" value="InterPro"/>
</dbReference>
<keyword evidence="3" id="KW-1185">Reference proteome</keyword>
<keyword evidence="2" id="KW-0808">Transferase</keyword>
<dbReference type="EMBL" id="WUPT01000002">
    <property type="protein sequence ID" value="MXQ08698.1"/>
    <property type="molecule type" value="Genomic_DNA"/>
</dbReference>
<dbReference type="SUPFAM" id="SSF55729">
    <property type="entry name" value="Acyl-CoA N-acyltransferases (Nat)"/>
    <property type="match status" value="1"/>
</dbReference>
<evidence type="ECO:0000313" key="2">
    <source>
        <dbReference type="EMBL" id="MXQ08698.1"/>
    </source>
</evidence>
<organism evidence="2 3">
    <name type="scientific">Kangsaoukella pontilimi</name>
    <dbReference type="NCBI Taxonomy" id="2691042"/>
    <lineage>
        <taxon>Bacteria</taxon>
        <taxon>Pseudomonadati</taxon>
        <taxon>Pseudomonadota</taxon>
        <taxon>Alphaproteobacteria</taxon>
        <taxon>Rhodobacterales</taxon>
        <taxon>Paracoccaceae</taxon>
        <taxon>Kangsaoukella</taxon>
    </lineage>
</organism>